<protein>
    <submittedName>
        <fullName evidence="2">Uncharacterized protein</fullName>
    </submittedName>
</protein>
<keyword evidence="1" id="KW-0812">Transmembrane</keyword>
<keyword evidence="1" id="KW-1133">Transmembrane helix</keyword>
<dbReference type="EMBL" id="FPCA01000002">
    <property type="protein sequence ID" value="SFU73354.1"/>
    <property type="molecule type" value="Genomic_DNA"/>
</dbReference>
<feature type="transmembrane region" description="Helical" evidence="1">
    <location>
        <begin position="54"/>
        <end position="75"/>
    </location>
</feature>
<evidence type="ECO:0000313" key="2">
    <source>
        <dbReference type="EMBL" id="SFU73354.1"/>
    </source>
</evidence>
<sequence>MTQQTEVAIPKGQLYFGVEKLLLLDRVYLKLVRTGIALCSLYMLLLLINNLEVSAWQMAFYVGAWVLTAVVLFLLRHHSDAKAISYAQMQEVTFKKARFGYTNPVMEVLFLNERQVLKKRYVQLTEEQIADVAAILRIKGVVVEA</sequence>
<gene>
    <name evidence="2" type="ORF">SAMN04487941_2275</name>
</gene>
<accession>A0A1I7IK98</accession>
<proteinExistence type="predicted"/>
<evidence type="ECO:0000256" key="1">
    <source>
        <dbReference type="SAM" id="Phobius"/>
    </source>
</evidence>
<dbReference type="Proteomes" id="UP000182491">
    <property type="component" value="Unassembled WGS sequence"/>
</dbReference>
<keyword evidence="1" id="KW-0472">Membrane</keyword>
<name>A0A1I7IK98_9BACT</name>
<dbReference type="STRING" id="388950.GCA_001611675_01266"/>
<dbReference type="RefSeq" id="WP_068837368.1">
    <property type="nucleotide sequence ID" value="NZ_BMXC01000002.1"/>
</dbReference>
<feature type="transmembrane region" description="Helical" evidence="1">
    <location>
        <begin position="27"/>
        <end position="48"/>
    </location>
</feature>
<organism evidence="2 3">
    <name type="scientific">Pontibacter akesuensis</name>
    <dbReference type="NCBI Taxonomy" id="388950"/>
    <lineage>
        <taxon>Bacteria</taxon>
        <taxon>Pseudomonadati</taxon>
        <taxon>Bacteroidota</taxon>
        <taxon>Cytophagia</taxon>
        <taxon>Cytophagales</taxon>
        <taxon>Hymenobacteraceae</taxon>
        <taxon>Pontibacter</taxon>
    </lineage>
</organism>
<reference evidence="3" key="1">
    <citation type="submission" date="2016-10" db="EMBL/GenBank/DDBJ databases">
        <authorList>
            <person name="Varghese N."/>
        </authorList>
    </citation>
    <scope>NUCLEOTIDE SEQUENCE [LARGE SCALE GENOMIC DNA]</scope>
    <source>
        <strain evidence="3">DSM 18820</strain>
    </source>
</reference>
<dbReference type="AlphaFoldDB" id="A0A1I7IK98"/>
<keyword evidence="3" id="KW-1185">Reference proteome</keyword>
<evidence type="ECO:0000313" key="3">
    <source>
        <dbReference type="Proteomes" id="UP000182491"/>
    </source>
</evidence>